<dbReference type="PANTHER" id="PTHR12788:SF10">
    <property type="entry name" value="PROTEIN-TYROSINE SULFOTRANSFERASE"/>
    <property type="match status" value="1"/>
</dbReference>
<dbReference type="Pfam" id="PF13469">
    <property type="entry name" value="Sulfotransfer_3"/>
    <property type="match status" value="1"/>
</dbReference>
<evidence type="ECO:0000256" key="1">
    <source>
        <dbReference type="ARBA" id="ARBA00022679"/>
    </source>
</evidence>
<dbReference type="Proteomes" id="UP000627838">
    <property type="component" value="Unassembled WGS sequence"/>
</dbReference>
<dbReference type="PANTHER" id="PTHR12788">
    <property type="entry name" value="PROTEIN-TYROSINE SULFOTRANSFERASE 2"/>
    <property type="match status" value="1"/>
</dbReference>
<gene>
    <name evidence="2" type="ORF">H4W34_003173</name>
</gene>
<name>A0ABR9JTA7_9ACTN</name>
<dbReference type="InterPro" id="IPR026634">
    <property type="entry name" value="TPST-like"/>
</dbReference>
<dbReference type="RefSeq" id="WP_192759906.1">
    <property type="nucleotide sequence ID" value="NZ_JADBDZ010000001.1"/>
</dbReference>
<dbReference type="InterPro" id="IPR027417">
    <property type="entry name" value="P-loop_NTPase"/>
</dbReference>
<organism evidence="2 3">
    <name type="scientific">Actinomadura algeriensis</name>
    <dbReference type="NCBI Taxonomy" id="1679523"/>
    <lineage>
        <taxon>Bacteria</taxon>
        <taxon>Bacillati</taxon>
        <taxon>Actinomycetota</taxon>
        <taxon>Actinomycetes</taxon>
        <taxon>Streptosporangiales</taxon>
        <taxon>Thermomonosporaceae</taxon>
        <taxon>Actinomadura</taxon>
    </lineage>
</organism>
<protein>
    <recommendedName>
        <fullName evidence="4">Sulfotransferase family protein</fullName>
    </recommendedName>
</protein>
<keyword evidence="1" id="KW-0808">Transferase</keyword>
<comment type="caution">
    <text evidence="2">The sequence shown here is derived from an EMBL/GenBank/DDBJ whole genome shotgun (WGS) entry which is preliminary data.</text>
</comment>
<reference evidence="2 3" key="1">
    <citation type="submission" date="2020-10" db="EMBL/GenBank/DDBJ databases">
        <title>Sequencing the genomes of 1000 actinobacteria strains.</title>
        <authorList>
            <person name="Klenk H.-P."/>
        </authorList>
    </citation>
    <scope>NUCLEOTIDE SEQUENCE [LARGE SCALE GENOMIC DNA]</scope>
    <source>
        <strain evidence="2 3">DSM 46744</strain>
    </source>
</reference>
<evidence type="ECO:0000313" key="3">
    <source>
        <dbReference type="Proteomes" id="UP000627838"/>
    </source>
</evidence>
<dbReference type="SUPFAM" id="SSF52540">
    <property type="entry name" value="P-loop containing nucleoside triphosphate hydrolases"/>
    <property type="match status" value="1"/>
</dbReference>
<evidence type="ECO:0000313" key="2">
    <source>
        <dbReference type="EMBL" id="MBE1533340.1"/>
    </source>
</evidence>
<sequence length="239" mass="26843">MSRRLTEPTFILSSVRSGSTLLRAILNGHSQLHAPHETHLGDIAVEFKSRQVARSMEAFGHTERELRFLLWDALLSESVERTGKKYLVNKSPNDVFLWEEIVECWPDARFVFLLRHPGAILRSWRAARPYISAEDVLNDIARYTEALESARRGLPGLTVRYEELTCEPAAVVQGICDFLDVPWEEDMLNYGASGGDSFKPGLGDWKKKIRSGVIHPAAGASPPVPERLASICALWDYPV</sequence>
<dbReference type="Gene3D" id="3.40.50.300">
    <property type="entry name" value="P-loop containing nucleotide triphosphate hydrolases"/>
    <property type="match status" value="1"/>
</dbReference>
<evidence type="ECO:0008006" key="4">
    <source>
        <dbReference type="Google" id="ProtNLM"/>
    </source>
</evidence>
<keyword evidence="3" id="KW-1185">Reference proteome</keyword>
<accession>A0ABR9JTA7</accession>
<dbReference type="EMBL" id="JADBDZ010000001">
    <property type="protein sequence ID" value="MBE1533340.1"/>
    <property type="molecule type" value="Genomic_DNA"/>
</dbReference>
<proteinExistence type="predicted"/>